<feature type="region of interest" description="Disordered" evidence="1">
    <location>
        <begin position="1"/>
        <end position="93"/>
    </location>
</feature>
<keyword evidence="4" id="KW-1185">Reference proteome</keyword>
<dbReference type="PANTHER" id="PTHR31157">
    <property type="entry name" value="SCP DOMAIN-CONTAINING PROTEIN"/>
    <property type="match status" value="1"/>
</dbReference>
<feature type="domain" description="SCP" evidence="2">
    <location>
        <begin position="118"/>
        <end position="230"/>
    </location>
</feature>
<feature type="compositionally biased region" description="Basic and acidic residues" evidence="1">
    <location>
        <begin position="80"/>
        <end position="93"/>
    </location>
</feature>
<dbReference type="EMBL" id="JAPFFF010000003">
    <property type="protein sequence ID" value="KAK8893157.1"/>
    <property type="molecule type" value="Genomic_DNA"/>
</dbReference>
<feature type="compositionally biased region" description="Low complexity" evidence="1">
    <location>
        <begin position="38"/>
        <end position="47"/>
    </location>
</feature>
<gene>
    <name evidence="3" type="ORF">M9Y10_021572</name>
</gene>
<dbReference type="InterPro" id="IPR014044">
    <property type="entry name" value="CAP_dom"/>
</dbReference>
<evidence type="ECO:0000313" key="3">
    <source>
        <dbReference type="EMBL" id="KAK8893157.1"/>
    </source>
</evidence>
<feature type="compositionally biased region" description="Low complexity" evidence="1">
    <location>
        <begin position="1"/>
        <end position="29"/>
    </location>
</feature>
<reference evidence="3 4" key="1">
    <citation type="submission" date="2024-04" db="EMBL/GenBank/DDBJ databases">
        <title>Tritrichomonas musculus Genome.</title>
        <authorList>
            <person name="Alves-Ferreira E."/>
            <person name="Grigg M."/>
            <person name="Lorenzi H."/>
            <person name="Galac M."/>
        </authorList>
    </citation>
    <scope>NUCLEOTIDE SEQUENCE [LARGE SCALE GENOMIC DNA]</scope>
    <source>
        <strain evidence="3 4">EAF2021</strain>
    </source>
</reference>
<evidence type="ECO:0000256" key="1">
    <source>
        <dbReference type="SAM" id="MobiDB-lite"/>
    </source>
</evidence>
<dbReference type="SUPFAM" id="SSF55797">
    <property type="entry name" value="PR-1-like"/>
    <property type="match status" value="1"/>
</dbReference>
<evidence type="ECO:0000313" key="4">
    <source>
        <dbReference type="Proteomes" id="UP001470230"/>
    </source>
</evidence>
<dbReference type="Gene3D" id="3.40.33.10">
    <property type="entry name" value="CAP"/>
    <property type="match status" value="1"/>
</dbReference>
<feature type="compositionally biased region" description="Basic and acidic residues" evidence="1">
    <location>
        <begin position="48"/>
        <end position="60"/>
    </location>
</feature>
<name>A0ABR2KQF8_9EUKA</name>
<dbReference type="InterPro" id="IPR035940">
    <property type="entry name" value="CAP_sf"/>
</dbReference>
<accession>A0ABR2KQF8</accession>
<dbReference type="CDD" id="cd05379">
    <property type="entry name" value="CAP_bacterial"/>
    <property type="match status" value="1"/>
</dbReference>
<dbReference type="Pfam" id="PF00188">
    <property type="entry name" value="CAP"/>
    <property type="match status" value="1"/>
</dbReference>
<proteinExistence type="predicted"/>
<organism evidence="3 4">
    <name type="scientific">Tritrichomonas musculus</name>
    <dbReference type="NCBI Taxonomy" id="1915356"/>
    <lineage>
        <taxon>Eukaryota</taxon>
        <taxon>Metamonada</taxon>
        <taxon>Parabasalia</taxon>
        <taxon>Tritrichomonadida</taxon>
        <taxon>Tritrichomonadidae</taxon>
        <taxon>Tritrichomonas</taxon>
    </lineage>
</organism>
<comment type="caution">
    <text evidence="3">The sequence shown here is derived from an EMBL/GenBank/DDBJ whole genome shotgun (WGS) entry which is preliminary data.</text>
</comment>
<dbReference type="PANTHER" id="PTHR31157:SF1">
    <property type="entry name" value="SCP DOMAIN-CONTAINING PROTEIN"/>
    <property type="match status" value="1"/>
</dbReference>
<dbReference type="Proteomes" id="UP001470230">
    <property type="component" value="Unassembled WGS sequence"/>
</dbReference>
<sequence>MSTETSTETHTTTETVDGNTVQTETTVETSVGPDGQTTRKTTTVVTTTDKDGNTTTKTDENTEVLPPGKQPRMRHHHHHTPEEKEQWRKERQERKERRLKNLIAHVDDDEEKNIQEFLRLTNEYRQQNGKDPLNLVDSISQLAKEHNDLMLTFKRGLGHDGFYDRAKKIENSKANAENCAFTSNKKDPLNALLNQFISDPPHQKNLLGDYNSIGIAIGKNSRNQWFVTQLFAKIQ</sequence>
<protein>
    <recommendedName>
        <fullName evidence="2">SCP domain-containing protein</fullName>
    </recommendedName>
</protein>
<evidence type="ECO:0000259" key="2">
    <source>
        <dbReference type="Pfam" id="PF00188"/>
    </source>
</evidence>